<keyword evidence="4 5" id="KW-0002">3D-structure</keyword>
<dbReference type="EMDB" id="EMD-22677"/>
<dbReference type="InParanoid" id="A4VD75"/>
<dbReference type="EMDB" id="EMD-22840"/>
<dbReference type="Pfam" id="PF00085">
    <property type="entry name" value="Thioredoxin"/>
    <property type="match status" value="1"/>
</dbReference>
<evidence type="ECO:0007829" key="4">
    <source>
        <dbReference type="PDB" id="7K58"/>
    </source>
</evidence>
<dbReference type="RefSeq" id="XP_001470945.1">
    <property type="nucleotide sequence ID" value="XM_001470895.2"/>
</dbReference>
<dbReference type="OMA" id="WEEMLCL"/>
<gene>
    <name evidence="2" type="ORF">TTHERM_00149859</name>
</gene>
<dbReference type="SUPFAM" id="SSF52833">
    <property type="entry name" value="Thioredoxin-like"/>
    <property type="match status" value="1"/>
</dbReference>
<dbReference type="EMDB" id="EMD-22679"/>
<dbReference type="Proteomes" id="UP000009168">
    <property type="component" value="Unassembled WGS sequence"/>
</dbReference>
<evidence type="ECO:0000313" key="3">
    <source>
        <dbReference type="Proteomes" id="UP000009168"/>
    </source>
</evidence>
<dbReference type="SMR" id="A4VD75"/>
<dbReference type="PDB" id="8BX8">
    <property type="method" value="EM"/>
    <property type="resolution" value="30.30 A"/>
    <property type="chains" value="P=1-122"/>
</dbReference>
<organism evidence="2 3">
    <name type="scientific">Tetrahymena thermophila (strain SB210)</name>
    <dbReference type="NCBI Taxonomy" id="312017"/>
    <lineage>
        <taxon>Eukaryota</taxon>
        <taxon>Sar</taxon>
        <taxon>Alveolata</taxon>
        <taxon>Ciliophora</taxon>
        <taxon>Intramacronucleata</taxon>
        <taxon>Oligohymenophorea</taxon>
        <taxon>Hymenostomatida</taxon>
        <taxon>Tetrahymenina</taxon>
        <taxon>Tetrahymenidae</taxon>
        <taxon>Tetrahymena</taxon>
    </lineage>
</organism>
<dbReference type="Gene3D" id="3.40.30.10">
    <property type="entry name" value="Glutaredoxin"/>
    <property type="match status" value="1"/>
</dbReference>
<reference evidence="6" key="3">
    <citation type="journal article" date="2023" name="EMBO J.">
        <title>ATP-induced conformational change of axonemal outer dynein arms revealed by cryo-electron tomography.</title>
        <authorList>
            <person name="Zimmermann N."/>
            <person name="Noga A."/>
            <person name="Obbineni J.M."/>
            <person name="Ishikawa T."/>
        </authorList>
    </citation>
    <scope>STRUCTURE BY ELECTRON MICROSCOPY (30.30 ANGSTROMS)</scope>
</reference>
<dbReference type="EMBL" id="GG662603">
    <property type="protein sequence ID" value="EDK31481.1"/>
    <property type="molecule type" value="Genomic_DNA"/>
</dbReference>
<dbReference type="InterPro" id="IPR050620">
    <property type="entry name" value="Thioredoxin_H-type-like"/>
</dbReference>
<accession>A4VD75</accession>
<keyword evidence="3" id="KW-1185">Reference proteome</keyword>
<dbReference type="EMDB" id="EMD-16312"/>
<protein>
    <submittedName>
        <fullName evidence="2">Thioredoxin</fullName>
    </submittedName>
</protein>
<dbReference type="KEGG" id="tet:TTHERM_00149859"/>
<dbReference type="HOGENOM" id="CLU_090389_14_4_1"/>
<dbReference type="PDB" id="7KEK">
    <property type="method" value="EM"/>
    <property type="resolution" value="8.00 A"/>
    <property type="chains" value="P=1-122"/>
</dbReference>
<dbReference type="InterPro" id="IPR036249">
    <property type="entry name" value="Thioredoxin-like_sf"/>
</dbReference>
<evidence type="ECO:0000313" key="2">
    <source>
        <dbReference type="EMBL" id="EDK31481.1"/>
    </source>
</evidence>
<dbReference type="STRING" id="312017.A4VD75"/>
<evidence type="ECO:0007829" key="6">
    <source>
        <dbReference type="PDB" id="8BX8"/>
    </source>
</evidence>
<dbReference type="PANTHER" id="PTHR10438:SF405">
    <property type="entry name" value="THIOREDOXIN DOMAIN-CONTAINING PROTEIN"/>
    <property type="match status" value="1"/>
</dbReference>
<evidence type="ECO:0000259" key="1">
    <source>
        <dbReference type="Pfam" id="PF00085"/>
    </source>
</evidence>
<dbReference type="PDB" id="7K5B">
    <property type="method" value="EM"/>
    <property type="resolution" value="4.50 A"/>
    <property type="chains" value="P=10-121"/>
</dbReference>
<dbReference type="eggNOG" id="KOG0907">
    <property type="taxonomic scope" value="Eukaryota"/>
</dbReference>
<name>A4VD75_TETTS</name>
<evidence type="ECO:0007829" key="5">
    <source>
        <dbReference type="PDB" id="7K5B"/>
    </source>
</evidence>
<dbReference type="PDB" id="7K58">
    <property type="method" value="EM"/>
    <property type="resolution" value="4.00 A"/>
    <property type="chains" value="P=10-121"/>
</dbReference>
<dbReference type="OrthoDB" id="2121326at2759"/>
<proteinExistence type="evidence at protein level"/>
<dbReference type="PANTHER" id="PTHR10438">
    <property type="entry name" value="THIOREDOXIN"/>
    <property type="match status" value="1"/>
</dbReference>
<dbReference type="InterPro" id="IPR013766">
    <property type="entry name" value="Thioredoxin_domain"/>
</dbReference>
<dbReference type="GeneID" id="7826042"/>
<dbReference type="AlphaFoldDB" id="A4VD75"/>
<feature type="domain" description="Thioredoxin" evidence="1">
    <location>
        <begin position="13"/>
        <end position="106"/>
    </location>
</feature>
<reference evidence="4 5" key="2">
    <citation type="journal article" date="2021" name="Nat. Struct. Mol. Biol.">
        <title>Structures of outer-arm dynein array on microtubule doublet reveal a motor coordination mechanism.</title>
        <authorList>
            <person name="Rao Q."/>
            <person name="Han L."/>
            <person name="Wang Y."/>
            <person name="Chai P."/>
            <person name="Kuo Y.W."/>
            <person name="Yang R."/>
            <person name="Hu F."/>
            <person name="Yang Y."/>
            <person name="Howard J."/>
            <person name="Zhang K."/>
        </authorList>
    </citation>
    <scope>STRUCTURE BY ELECTRON MICROSCOPY (4.00 ANGSTROMS) OF 10-121</scope>
</reference>
<reference evidence="3" key="1">
    <citation type="journal article" date="2006" name="PLoS Biol.">
        <title>Macronuclear genome sequence of the ciliate Tetrahymena thermophila, a model eukaryote.</title>
        <authorList>
            <person name="Eisen J.A."/>
            <person name="Coyne R.S."/>
            <person name="Wu M."/>
            <person name="Wu D."/>
            <person name="Thiagarajan M."/>
            <person name="Wortman J.R."/>
            <person name="Badger J.H."/>
            <person name="Ren Q."/>
            <person name="Amedeo P."/>
            <person name="Jones K.M."/>
            <person name="Tallon L.J."/>
            <person name="Delcher A.L."/>
            <person name="Salzberg S.L."/>
            <person name="Silva J.C."/>
            <person name="Haas B.J."/>
            <person name="Majoros W.H."/>
            <person name="Farzad M."/>
            <person name="Carlton J.M."/>
            <person name="Smith R.K. Jr."/>
            <person name="Garg J."/>
            <person name="Pearlman R.E."/>
            <person name="Karrer K.M."/>
            <person name="Sun L."/>
            <person name="Manning G."/>
            <person name="Elde N.C."/>
            <person name="Turkewitz A.P."/>
            <person name="Asai D.J."/>
            <person name="Wilkes D.E."/>
            <person name="Wang Y."/>
            <person name="Cai H."/>
            <person name="Collins K."/>
            <person name="Stewart B.A."/>
            <person name="Lee S.R."/>
            <person name="Wilamowska K."/>
            <person name="Weinberg Z."/>
            <person name="Ruzzo W.L."/>
            <person name="Wloga D."/>
            <person name="Gaertig J."/>
            <person name="Frankel J."/>
            <person name="Tsao C.-C."/>
            <person name="Gorovsky M.A."/>
            <person name="Keeling P.J."/>
            <person name="Waller R.F."/>
            <person name="Patron N.J."/>
            <person name="Cherry J.M."/>
            <person name="Stover N.A."/>
            <person name="Krieger C.J."/>
            <person name="del Toro C."/>
            <person name="Ryder H.F."/>
            <person name="Williamson S.C."/>
            <person name="Barbeau R.A."/>
            <person name="Hamilton E.P."/>
            <person name="Orias E."/>
        </authorList>
    </citation>
    <scope>NUCLEOTIDE SEQUENCE [LARGE SCALE GENOMIC DNA]</scope>
    <source>
        <strain evidence="3">SB210</strain>
    </source>
</reference>
<sequence length="122" mass="14240">MSKKQKKEITTTVTSEDHFMTFYNENNKKLIVVDVYPGWSGPCTAMYPTYNQLMISIDDFEKRIDILLLDQDKLVTYKNDKFHATCQPKFLFISEGKIIDEVLGTNIPVFIEKVNKYIPLSY</sequence>